<keyword evidence="2" id="KW-1185">Reference proteome</keyword>
<reference evidence="2" key="1">
    <citation type="journal article" date="2023" name="Nat. Plants">
        <title>Single-cell RNA sequencing provides a high-resolution roadmap for understanding the multicellular compartmentation of specialized metabolism.</title>
        <authorList>
            <person name="Sun S."/>
            <person name="Shen X."/>
            <person name="Li Y."/>
            <person name="Li Y."/>
            <person name="Wang S."/>
            <person name="Li R."/>
            <person name="Zhang H."/>
            <person name="Shen G."/>
            <person name="Guo B."/>
            <person name="Wei J."/>
            <person name="Xu J."/>
            <person name="St-Pierre B."/>
            <person name="Chen S."/>
            <person name="Sun C."/>
        </authorList>
    </citation>
    <scope>NUCLEOTIDE SEQUENCE [LARGE SCALE GENOMIC DNA]</scope>
</reference>
<dbReference type="Proteomes" id="UP001060085">
    <property type="component" value="Linkage Group LG02"/>
</dbReference>
<proteinExistence type="predicted"/>
<dbReference type="EMBL" id="CM044702">
    <property type="protein sequence ID" value="KAI5679100.1"/>
    <property type="molecule type" value="Genomic_DNA"/>
</dbReference>
<organism evidence="1 2">
    <name type="scientific">Catharanthus roseus</name>
    <name type="common">Madagascar periwinkle</name>
    <name type="synonym">Vinca rosea</name>
    <dbReference type="NCBI Taxonomy" id="4058"/>
    <lineage>
        <taxon>Eukaryota</taxon>
        <taxon>Viridiplantae</taxon>
        <taxon>Streptophyta</taxon>
        <taxon>Embryophyta</taxon>
        <taxon>Tracheophyta</taxon>
        <taxon>Spermatophyta</taxon>
        <taxon>Magnoliopsida</taxon>
        <taxon>eudicotyledons</taxon>
        <taxon>Gunneridae</taxon>
        <taxon>Pentapetalae</taxon>
        <taxon>asterids</taxon>
        <taxon>lamiids</taxon>
        <taxon>Gentianales</taxon>
        <taxon>Apocynaceae</taxon>
        <taxon>Rauvolfioideae</taxon>
        <taxon>Vinceae</taxon>
        <taxon>Catharanthinae</taxon>
        <taxon>Catharanthus</taxon>
    </lineage>
</organism>
<comment type="caution">
    <text evidence="1">The sequence shown here is derived from an EMBL/GenBank/DDBJ whole genome shotgun (WGS) entry which is preliminary data.</text>
</comment>
<protein>
    <submittedName>
        <fullName evidence="1">Uncharacterized protein</fullName>
    </submittedName>
</protein>
<gene>
    <name evidence="1" type="ORF">M9H77_10050</name>
</gene>
<name>A0ACC0C2C8_CATRO</name>
<sequence length="316" mass="35011">MGVDYYNVLKVSKKATDEDLKKSYKRLAMKWHPDKNSENKKEAEAKFKQISEAYDVLSDPQKRQIYDLYGEEGLKSGQFTTASPTSAAAGRGFRFSPRDADDIFAEFFGGFDGNYSNVAAAAAAAGNGAVKKAAPVENKLPCSLEELYKGSKRKMKISRIVLDDYSGKPKTVEEVLGISIKPGWKKGTKITFPEKGNYEPGSTPGDLIFVVDEKPHAVYKRDGNDLIIHKRISLLDALTGKILHLTTLDGRELTIPIQDIVKPGHELTVQNEGMPISKEPGKKGNLRIKFDIKFPSRLTSDQKSDLRRVLGKNTAE</sequence>
<accession>A0ACC0C2C8</accession>
<evidence type="ECO:0000313" key="1">
    <source>
        <dbReference type="EMBL" id="KAI5679100.1"/>
    </source>
</evidence>
<evidence type="ECO:0000313" key="2">
    <source>
        <dbReference type="Proteomes" id="UP001060085"/>
    </source>
</evidence>